<feature type="transmembrane region" description="Helical" evidence="7">
    <location>
        <begin position="300"/>
        <end position="321"/>
    </location>
</feature>
<feature type="transmembrane region" description="Helical" evidence="7">
    <location>
        <begin position="390"/>
        <end position="410"/>
    </location>
</feature>
<evidence type="ECO:0000256" key="4">
    <source>
        <dbReference type="ARBA" id="ARBA00022692"/>
    </source>
</evidence>
<evidence type="ECO:0000256" key="2">
    <source>
        <dbReference type="ARBA" id="ARBA00007430"/>
    </source>
</evidence>
<dbReference type="RefSeq" id="WP_023175581.1">
    <property type="nucleotide sequence ID" value="NC_022600.1"/>
</dbReference>
<keyword evidence="6 7" id="KW-0472">Membrane</keyword>
<dbReference type="GO" id="GO:0005886">
    <property type="term" value="C:plasma membrane"/>
    <property type="evidence" value="ECO:0007669"/>
    <property type="project" value="UniProtKB-SubCell"/>
</dbReference>
<sequence length="426" mass="47051">MNFRLRLQEKLSDRFVRNLGWLGAAQLVNRVFRLATTVVLARLLAPDDYGLAALVLTTNEFVNVFTRCGIGTKLIQAREEDMPVYCDTAYWLTWIVCIVLFVGQCALALPVGLFYGRSAIVLPICAMALVYLTLPFGYVQAMLLMRENRLEVGALTNAVQLSVDCLLTIAFALGGLGLWAVILPKILVAPLWSLIHIYNHPWRAPRQFTLARWQEIFRFGRNVLGVELLATLRANVDYLLVGRFLGVEALGVYYFAFNAGLGISLSLISAFDMALYPHLCAANQQPEQLRQRFHRALKTLALLFVPLVLLQASLAPFYVPIIFSSKWAAAGAIPVLVLICLSALPRPFAGAASQVLHALNRPEVDLQWNLLFTPLLIVALLAGLNWGILGVAAAVLATHLLLLPLFALWADRYCFTSAHSPVPASV</sequence>
<dbReference type="OrthoDB" id="9770347at2"/>
<dbReference type="EMBL" id="CP003587">
    <property type="protein sequence ID" value="AGY60244.1"/>
    <property type="molecule type" value="Genomic_DNA"/>
</dbReference>
<organism evidence="8 9">
    <name type="scientific">Gloeobacter kilaueensis (strain ATCC BAA-2537 / CCAP 1431/1 / ULC 316 / JS1)</name>
    <dbReference type="NCBI Taxonomy" id="1183438"/>
    <lineage>
        <taxon>Bacteria</taxon>
        <taxon>Bacillati</taxon>
        <taxon>Cyanobacteriota</taxon>
        <taxon>Cyanophyceae</taxon>
        <taxon>Gloeobacterales</taxon>
        <taxon>Gloeobacteraceae</taxon>
        <taxon>Gloeobacter</taxon>
    </lineage>
</organism>
<dbReference type="STRING" id="1183438.GKIL_3998"/>
<dbReference type="PANTHER" id="PTHR30250">
    <property type="entry name" value="PST FAMILY PREDICTED COLANIC ACID TRANSPORTER"/>
    <property type="match status" value="1"/>
</dbReference>
<dbReference type="Pfam" id="PF13440">
    <property type="entry name" value="Polysacc_synt_3"/>
    <property type="match status" value="1"/>
</dbReference>
<gene>
    <name evidence="8" type="ORF">GKIL_3998</name>
</gene>
<proteinExistence type="inferred from homology"/>
<evidence type="ECO:0000313" key="9">
    <source>
        <dbReference type="Proteomes" id="UP000017396"/>
    </source>
</evidence>
<dbReference type="HOGENOM" id="CLU_026911_7_0_3"/>
<feature type="transmembrane region" description="Helical" evidence="7">
    <location>
        <begin position="327"/>
        <end position="345"/>
    </location>
</feature>
<dbReference type="InterPro" id="IPR050833">
    <property type="entry name" value="Poly_Biosynth_Transport"/>
</dbReference>
<evidence type="ECO:0000256" key="5">
    <source>
        <dbReference type="ARBA" id="ARBA00022989"/>
    </source>
</evidence>
<dbReference type="AlphaFoldDB" id="U5QRG7"/>
<keyword evidence="5 7" id="KW-1133">Transmembrane helix</keyword>
<dbReference type="Proteomes" id="UP000017396">
    <property type="component" value="Chromosome"/>
</dbReference>
<feature type="transmembrane region" description="Helical" evidence="7">
    <location>
        <begin position="152"/>
        <end position="172"/>
    </location>
</feature>
<evidence type="ECO:0000313" key="8">
    <source>
        <dbReference type="EMBL" id="AGY60244.1"/>
    </source>
</evidence>
<keyword evidence="9" id="KW-1185">Reference proteome</keyword>
<keyword evidence="4 7" id="KW-0812">Transmembrane</keyword>
<comment type="subcellular location">
    <subcellularLocation>
        <location evidence="1">Cell membrane</location>
        <topology evidence="1">Multi-pass membrane protein</topology>
    </subcellularLocation>
</comment>
<feature type="transmembrane region" description="Helical" evidence="7">
    <location>
        <begin position="252"/>
        <end position="279"/>
    </location>
</feature>
<protein>
    <submittedName>
        <fullName evidence="8">Polysaccharide biosynthesis protein</fullName>
    </submittedName>
</protein>
<dbReference type="PANTHER" id="PTHR30250:SF10">
    <property type="entry name" value="LIPOPOLYSACCHARIDE BIOSYNTHESIS PROTEIN WZXC"/>
    <property type="match status" value="1"/>
</dbReference>
<keyword evidence="3" id="KW-1003">Cell membrane</keyword>
<dbReference type="KEGG" id="glj:GKIL_3998"/>
<accession>U5QRG7</accession>
<evidence type="ECO:0000256" key="6">
    <source>
        <dbReference type="ARBA" id="ARBA00023136"/>
    </source>
</evidence>
<evidence type="ECO:0000256" key="3">
    <source>
        <dbReference type="ARBA" id="ARBA00022475"/>
    </source>
</evidence>
<name>U5QRG7_GLOK1</name>
<reference evidence="8 9" key="1">
    <citation type="journal article" date="2013" name="PLoS ONE">
        <title>Cultivation and Complete Genome Sequencing of Gloeobacter kilaueensis sp. nov., from a Lava Cave in Kilauea Caldera, Hawai'i.</title>
        <authorList>
            <person name="Saw J.H."/>
            <person name="Schatz M."/>
            <person name="Brown M.V."/>
            <person name="Kunkel D.D."/>
            <person name="Foster J.S."/>
            <person name="Shick H."/>
            <person name="Christensen S."/>
            <person name="Hou S."/>
            <person name="Wan X."/>
            <person name="Donachie S.P."/>
        </authorList>
    </citation>
    <scope>NUCLEOTIDE SEQUENCE [LARGE SCALE GENOMIC DNA]</scope>
    <source>
        <strain evidence="9">JS</strain>
    </source>
</reference>
<dbReference type="eggNOG" id="COG2244">
    <property type="taxonomic scope" value="Bacteria"/>
</dbReference>
<dbReference type="PATRIC" id="fig|1183438.3.peg.3935"/>
<comment type="similarity">
    <text evidence="2">Belongs to the polysaccharide synthase family.</text>
</comment>
<evidence type="ECO:0000256" key="1">
    <source>
        <dbReference type="ARBA" id="ARBA00004651"/>
    </source>
</evidence>
<evidence type="ECO:0000256" key="7">
    <source>
        <dbReference type="SAM" id="Phobius"/>
    </source>
</evidence>
<feature type="transmembrane region" description="Helical" evidence="7">
    <location>
        <begin position="366"/>
        <end position="384"/>
    </location>
</feature>
<feature type="transmembrane region" description="Helical" evidence="7">
    <location>
        <begin position="120"/>
        <end position="140"/>
    </location>
</feature>
<feature type="transmembrane region" description="Helical" evidence="7">
    <location>
        <begin position="91"/>
        <end position="114"/>
    </location>
</feature>
<dbReference type="CDD" id="cd13127">
    <property type="entry name" value="MATE_tuaB_like"/>
    <property type="match status" value="1"/>
</dbReference>